<evidence type="ECO:0000313" key="7">
    <source>
        <dbReference type="Proteomes" id="UP000279909"/>
    </source>
</evidence>
<keyword evidence="2 4" id="KW-0547">Nucleotide-binding</keyword>
<evidence type="ECO:0000259" key="5">
    <source>
        <dbReference type="PROSITE" id="PS50975"/>
    </source>
</evidence>
<evidence type="ECO:0000256" key="4">
    <source>
        <dbReference type="PROSITE-ProRule" id="PRU00409"/>
    </source>
</evidence>
<dbReference type="PANTHER" id="PTHR43055">
    <property type="entry name" value="FORMATE-DEPENDENT PHOSPHORIBOSYLGLYCINAMIDE FORMYLTRANSFERASE"/>
    <property type="match status" value="1"/>
</dbReference>
<name>A0A3M8H451_9BACI</name>
<feature type="domain" description="ATP-grasp" evidence="5">
    <location>
        <begin position="121"/>
        <end position="298"/>
    </location>
</feature>
<keyword evidence="3 4" id="KW-0067">ATP-binding</keyword>
<dbReference type="EMBL" id="RHLQ01000057">
    <property type="protein sequence ID" value="RNC97245.1"/>
    <property type="molecule type" value="Genomic_DNA"/>
</dbReference>
<evidence type="ECO:0000256" key="3">
    <source>
        <dbReference type="ARBA" id="ARBA00022840"/>
    </source>
</evidence>
<dbReference type="GO" id="GO:0046872">
    <property type="term" value="F:metal ion binding"/>
    <property type="evidence" value="ECO:0007669"/>
    <property type="project" value="InterPro"/>
</dbReference>
<gene>
    <name evidence="6" type="ORF">EC501_16245</name>
</gene>
<dbReference type="Gene3D" id="3.30.470.20">
    <property type="entry name" value="ATP-grasp fold, B domain"/>
    <property type="match status" value="1"/>
</dbReference>
<dbReference type="Proteomes" id="UP000279909">
    <property type="component" value="Unassembled WGS sequence"/>
</dbReference>
<accession>A0A3M8H451</accession>
<evidence type="ECO:0000256" key="1">
    <source>
        <dbReference type="ARBA" id="ARBA00022598"/>
    </source>
</evidence>
<keyword evidence="1" id="KW-0436">Ligase</keyword>
<evidence type="ECO:0000313" key="6">
    <source>
        <dbReference type="EMBL" id="RNC97245.1"/>
    </source>
</evidence>
<dbReference type="GO" id="GO:0016874">
    <property type="term" value="F:ligase activity"/>
    <property type="evidence" value="ECO:0007669"/>
    <property type="project" value="UniProtKB-KW"/>
</dbReference>
<comment type="caution">
    <text evidence="6">The sequence shown here is derived from an EMBL/GenBank/DDBJ whole genome shotgun (WGS) entry which is preliminary data.</text>
</comment>
<dbReference type="GO" id="GO:0005524">
    <property type="term" value="F:ATP binding"/>
    <property type="evidence" value="ECO:0007669"/>
    <property type="project" value="UniProtKB-UniRule"/>
</dbReference>
<dbReference type="InterPro" id="IPR011761">
    <property type="entry name" value="ATP-grasp"/>
</dbReference>
<dbReference type="SUPFAM" id="SSF56059">
    <property type="entry name" value="Glutathione synthetase ATP-binding domain-like"/>
    <property type="match status" value="1"/>
</dbReference>
<dbReference type="InterPro" id="IPR003806">
    <property type="entry name" value="ATP-grasp_PylC-type"/>
</dbReference>
<dbReference type="PANTHER" id="PTHR43055:SF1">
    <property type="entry name" value="FORMATE-DEPENDENT PHOSPHORIBOSYLGLYCINAMIDE FORMYLTRANSFERASE"/>
    <property type="match status" value="1"/>
</dbReference>
<dbReference type="AlphaFoldDB" id="A0A3M8H451"/>
<dbReference type="Pfam" id="PF02655">
    <property type="entry name" value="ATP-grasp_3"/>
    <property type="match status" value="1"/>
</dbReference>
<protein>
    <submittedName>
        <fullName evidence="6">ATP-grasp domain-containing protein</fullName>
    </submittedName>
</protein>
<dbReference type="SMART" id="SM01209">
    <property type="entry name" value="GARS_A"/>
    <property type="match status" value="1"/>
</dbReference>
<keyword evidence="7" id="KW-1185">Reference proteome</keyword>
<proteinExistence type="predicted"/>
<organism evidence="6 7">
    <name type="scientific">Lysinibacillus halotolerans</name>
    <dbReference type="NCBI Taxonomy" id="1368476"/>
    <lineage>
        <taxon>Bacteria</taxon>
        <taxon>Bacillati</taxon>
        <taxon>Bacillota</taxon>
        <taxon>Bacilli</taxon>
        <taxon>Bacillales</taxon>
        <taxon>Bacillaceae</taxon>
        <taxon>Lysinibacillus</taxon>
    </lineage>
</organism>
<reference evidence="6 7" key="1">
    <citation type="journal article" date="2014" name="Int. J. Syst. Evol. Microbiol.">
        <title>Lysinibacillus halotolerans sp. nov., isolated from saline-alkaline soil.</title>
        <authorList>
            <person name="Kong D."/>
            <person name="Wang Y."/>
            <person name="Zhao B."/>
            <person name="Li Y."/>
            <person name="Song J."/>
            <person name="Zhai Y."/>
            <person name="Zhang C."/>
            <person name="Wang H."/>
            <person name="Chen X."/>
            <person name="Zhao B."/>
            <person name="Ruan Z."/>
        </authorList>
    </citation>
    <scope>NUCLEOTIDE SEQUENCE [LARGE SCALE GENOMIC DNA]</scope>
    <source>
        <strain evidence="6 7">MCCC 1A12703</strain>
    </source>
</reference>
<sequence length="390" mass="44662">MERRVIKMNIMFSHPYRLDMITKQENEVIMAMLTPDYINDKKTSEKIDIPVFTTNENRLRDMMYIIENGSLKPDVLIFNAPTDEESLSEAKLIEKIQSLGIIVVGQSLKSCQICNNKEITKKWLESYGFPTADSFDIKQVTEDDLPIVLKEVENSSGHGISLVSTIEELNKFKGKNVIAEKYIEGIEMSVQVVCKSSKYLVSPPVYKEKTDIDMIHPLKKLRIFPNPWKQELLNPQLKQVALEISQALCENGIIDIDFIVVNENEFYILEINSRLSGVSRMINIDGLNTMNLLLEIARNKDLPSLHEKYKITLEIPIQAQVTMENLNSSSNIDYIYVRPDQNDLRRRILISGDTREEIIQKGLELIQEGVLNIKYVKKIQSLLGSGGFVY</sequence>
<dbReference type="GO" id="GO:0005829">
    <property type="term" value="C:cytosol"/>
    <property type="evidence" value="ECO:0007669"/>
    <property type="project" value="TreeGrafter"/>
</dbReference>
<evidence type="ECO:0000256" key="2">
    <source>
        <dbReference type="ARBA" id="ARBA00022741"/>
    </source>
</evidence>
<dbReference type="PROSITE" id="PS50975">
    <property type="entry name" value="ATP_GRASP"/>
    <property type="match status" value="1"/>
</dbReference>